<sequence>MKLRDLGGVVLAVLLLAGCSTSPVTEGQAKAISSDRVYAPDLVGRADSESAKATFLRDEGYFGSGCSHVIYVNNRKAFAIRQGEGVSLRLQPGEYSFRLETGAGMCPNIATSQDITLKPGSAVTYRILLPSDGNLRLTRIQ</sequence>
<dbReference type="EMBL" id="AP023081">
    <property type="protein sequence ID" value="BCD88066.1"/>
    <property type="molecule type" value="Genomic_DNA"/>
</dbReference>
<protein>
    <recommendedName>
        <fullName evidence="3">Lipoprotein</fullName>
    </recommendedName>
</protein>
<accession>A0ABM7LEV7</accession>
<gene>
    <name evidence="1" type="ORF">PSm6_44730</name>
</gene>
<evidence type="ECO:0008006" key="3">
    <source>
        <dbReference type="Google" id="ProtNLM"/>
    </source>
</evidence>
<dbReference type="Proteomes" id="UP001064896">
    <property type="component" value="Chromosome"/>
</dbReference>
<organism evidence="1 2">
    <name type="scientific">Pseudomonas solani</name>
    <dbReference type="NCBI Taxonomy" id="2731552"/>
    <lineage>
        <taxon>Bacteria</taxon>
        <taxon>Pseudomonadati</taxon>
        <taxon>Pseudomonadota</taxon>
        <taxon>Gammaproteobacteria</taxon>
        <taxon>Pseudomonadales</taxon>
        <taxon>Pseudomonadaceae</taxon>
        <taxon>Pseudomonas</taxon>
    </lineage>
</organism>
<dbReference type="RefSeq" id="WP_265168257.1">
    <property type="nucleotide sequence ID" value="NZ_AP023081.1"/>
</dbReference>
<reference evidence="1" key="1">
    <citation type="submission" date="2020-05" db="EMBL/GenBank/DDBJ databases">
        <title>Complete genome sequence of Pseudomonas sp. Sm006.</title>
        <authorList>
            <person name="Takeuchi K."/>
            <person name="Someya N."/>
        </authorList>
    </citation>
    <scope>NUCLEOTIDE SEQUENCE</scope>
    <source>
        <strain evidence="1">Sm006</strain>
    </source>
</reference>
<proteinExistence type="predicted"/>
<name>A0ABM7LEV7_9PSED</name>
<evidence type="ECO:0000313" key="1">
    <source>
        <dbReference type="EMBL" id="BCD88066.1"/>
    </source>
</evidence>
<evidence type="ECO:0000313" key="2">
    <source>
        <dbReference type="Proteomes" id="UP001064896"/>
    </source>
</evidence>
<keyword evidence="2" id="KW-1185">Reference proteome</keyword>
<dbReference type="PROSITE" id="PS51257">
    <property type="entry name" value="PROKAR_LIPOPROTEIN"/>
    <property type="match status" value="1"/>
</dbReference>